<dbReference type="Pfam" id="PF00106">
    <property type="entry name" value="adh_short"/>
    <property type="match status" value="1"/>
</dbReference>
<accession>A0A8K1CIJ6</accession>
<dbReference type="InterPro" id="IPR036291">
    <property type="entry name" value="NAD(P)-bd_dom_sf"/>
</dbReference>
<evidence type="ECO:0000313" key="2">
    <source>
        <dbReference type="EMBL" id="TMW62802.1"/>
    </source>
</evidence>
<comment type="caution">
    <text evidence="2">The sequence shown here is derived from an EMBL/GenBank/DDBJ whole genome shotgun (WGS) entry which is preliminary data.</text>
</comment>
<dbReference type="GO" id="GO:0016491">
    <property type="term" value="F:oxidoreductase activity"/>
    <property type="evidence" value="ECO:0007669"/>
    <property type="project" value="UniProtKB-KW"/>
</dbReference>
<gene>
    <name evidence="2" type="ORF">Poli38472_005420</name>
</gene>
<keyword evidence="3" id="KW-1185">Reference proteome</keyword>
<protein>
    <submittedName>
        <fullName evidence="2">Uncharacterized protein</fullName>
    </submittedName>
</protein>
<keyword evidence="1" id="KW-0560">Oxidoreductase</keyword>
<dbReference type="InterPro" id="IPR002347">
    <property type="entry name" value="SDR_fam"/>
</dbReference>
<organism evidence="2 3">
    <name type="scientific">Pythium oligandrum</name>
    <name type="common">Mycoparasitic fungus</name>
    <dbReference type="NCBI Taxonomy" id="41045"/>
    <lineage>
        <taxon>Eukaryota</taxon>
        <taxon>Sar</taxon>
        <taxon>Stramenopiles</taxon>
        <taxon>Oomycota</taxon>
        <taxon>Peronosporomycetes</taxon>
        <taxon>Pythiales</taxon>
        <taxon>Pythiaceae</taxon>
        <taxon>Pythium</taxon>
    </lineage>
</organism>
<name>A0A8K1CIJ6_PYTOL</name>
<dbReference type="Proteomes" id="UP000794436">
    <property type="component" value="Unassembled WGS sequence"/>
</dbReference>
<dbReference type="PANTHER" id="PTHR43157">
    <property type="entry name" value="PHOSPHATIDYLINOSITOL-GLYCAN BIOSYNTHESIS CLASS F PROTEIN-RELATED"/>
    <property type="match status" value="1"/>
</dbReference>
<evidence type="ECO:0000256" key="1">
    <source>
        <dbReference type="ARBA" id="ARBA00023002"/>
    </source>
</evidence>
<dbReference type="PANTHER" id="PTHR43157:SF31">
    <property type="entry name" value="PHOSPHATIDYLINOSITOL-GLYCAN BIOSYNTHESIS CLASS F PROTEIN"/>
    <property type="match status" value="1"/>
</dbReference>
<reference evidence="2" key="1">
    <citation type="submission" date="2019-03" db="EMBL/GenBank/DDBJ databases">
        <title>Long read genome sequence of the mycoparasitic Pythium oligandrum ATCC 38472 isolated from sugarbeet rhizosphere.</title>
        <authorList>
            <person name="Gaulin E."/>
        </authorList>
    </citation>
    <scope>NUCLEOTIDE SEQUENCE</scope>
    <source>
        <strain evidence="2">ATCC 38472_TT</strain>
    </source>
</reference>
<dbReference type="PRINTS" id="PR00081">
    <property type="entry name" value="GDHRDH"/>
</dbReference>
<dbReference type="SUPFAM" id="SSF51735">
    <property type="entry name" value="NAD(P)-binding Rossmann-fold domains"/>
    <property type="match status" value="1"/>
</dbReference>
<proteinExistence type="predicted"/>
<dbReference type="OrthoDB" id="47007at2759"/>
<dbReference type="EMBL" id="SPLM01000073">
    <property type="protein sequence ID" value="TMW62802.1"/>
    <property type="molecule type" value="Genomic_DNA"/>
</dbReference>
<sequence>MGKPAQWNEAYIPSQAGRIAIVTGANSGIGYVTALCLAKRGEHVILACRNESRGRKAEKDMRTSLDEHSTDEGGSVQLMLMDLSSLASASQASRVVNVGSLLHRWADLDFPTLVDATDHSWGRYGRSKLLILLFTFELARRLESAHISNVKSVAAHPGVAYSGAMNKVIQRVLPRFLHSIVKTIASSLPIPSSATGALPILYAATVEDVRNGEYFGPARFGNYPVKETPAKRSQSMEDAARLWTMSEELTKHSFSVA</sequence>
<evidence type="ECO:0000313" key="3">
    <source>
        <dbReference type="Proteomes" id="UP000794436"/>
    </source>
</evidence>
<dbReference type="AlphaFoldDB" id="A0A8K1CIJ6"/>
<dbReference type="Gene3D" id="3.40.50.720">
    <property type="entry name" value="NAD(P)-binding Rossmann-like Domain"/>
    <property type="match status" value="2"/>
</dbReference>